<gene>
    <name evidence="8" type="ORF">UFOPK2366_00524</name>
</gene>
<dbReference type="PANTHER" id="PTHR43756:SF5">
    <property type="entry name" value="CHOLINE MONOOXYGENASE, CHLOROPLASTIC"/>
    <property type="match status" value="1"/>
</dbReference>
<dbReference type="Pfam" id="PF00355">
    <property type="entry name" value="Rieske"/>
    <property type="match status" value="1"/>
</dbReference>
<keyword evidence="3" id="KW-0479">Metal-binding</keyword>
<evidence type="ECO:0000256" key="6">
    <source>
        <dbReference type="ARBA" id="ARBA00023014"/>
    </source>
</evidence>
<keyword evidence="5" id="KW-0408">Iron</keyword>
<dbReference type="InterPro" id="IPR015879">
    <property type="entry name" value="Ring_hydroxy_dOase_asu_C_dom"/>
</dbReference>
<accession>A0A6J6NJ66</accession>
<dbReference type="AlphaFoldDB" id="A0A6J6NJ66"/>
<comment type="cofactor">
    <cofactor evidence="1">
        <name>Fe cation</name>
        <dbReference type="ChEBI" id="CHEBI:24875"/>
    </cofactor>
</comment>
<dbReference type="EMBL" id="CAEZXM010000074">
    <property type="protein sequence ID" value="CAB4686771.1"/>
    <property type="molecule type" value="Genomic_DNA"/>
</dbReference>
<dbReference type="GO" id="GO:0016491">
    <property type="term" value="F:oxidoreductase activity"/>
    <property type="evidence" value="ECO:0007669"/>
    <property type="project" value="UniProtKB-KW"/>
</dbReference>
<keyword evidence="6" id="KW-0411">Iron-sulfur</keyword>
<evidence type="ECO:0000256" key="2">
    <source>
        <dbReference type="ARBA" id="ARBA00022714"/>
    </source>
</evidence>
<sequence>MTTGHNTLTGADYSSESVFKRERDRILHRSWYYVARADPLSPGDRLVANVAGESVLIVCDRDGTLYAHANVCRHRGAQLCAESGPGPKSSISCPYHAFSYALDGRLIGTPNVGPNEIDRDSLSLWSIAIEVWQGFIFVNLSENPPTLLEWFDMHPEASLLPFAHHNMGELRVGRRTVAEVNANWKIIFDNYMECLHCPQVHPELVDIVPLYRSGAVVDESRDDGGVSLLAGSSGFSPEGRSVMPLLPTMTPEAAETYFGMAHFPNMFLDVTGTCIMATALHPTSATHTTMITEYLFAADVVADPNFDPSDVVDFNELVGHQDYLVCAIVQRGVESKYFTHGVLADKDSMIADINERYLAERDG</sequence>
<dbReference type="InterPro" id="IPR036922">
    <property type="entry name" value="Rieske_2Fe-2S_sf"/>
</dbReference>
<dbReference type="PANTHER" id="PTHR43756">
    <property type="entry name" value="CHOLINE MONOOXYGENASE, CHLOROPLASTIC"/>
    <property type="match status" value="1"/>
</dbReference>
<dbReference type="SUPFAM" id="SSF55961">
    <property type="entry name" value="Bet v1-like"/>
    <property type="match status" value="1"/>
</dbReference>
<dbReference type="PRINTS" id="PR00090">
    <property type="entry name" value="RNGDIOXGNASE"/>
</dbReference>
<evidence type="ECO:0000256" key="5">
    <source>
        <dbReference type="ARBA" id="ARBA00023004"/>
    </source>
</evidence>
<dbReference type="PROSITE" id="PS51296">
    <property type="entry name" value="RIESKE"/>
    <property type="match status" value="1"/>
</dbReference>
<organism evidence="8">
    <name type="scientific">freshwater metagenome</name>
    <dbReference type="NCBI Taxonomy" id="449393"/>
    <lineage>
        <taxon>unclassified sequences</taxon>
        <taxon>metagenomes</taxon>
        <taxon>ecological metagenomes</taxon>
    </lineage>
</organism>
<evidence type="ECO:0000256" key="1">
    <source>
        <dbReference type="ARBA" id="ARBA00001962"/>
    </source>
</evidence>
<dbReference type="InterPro" id="IPR001663">
    <property type="entry name" value="Rng_hydr_dOase-A"/>
</dbReference>
<dbReference type="InterPro" id="IPR017941">
    <property type="entry name" value="Rieske_2Fe-2S"/>
</dbReference>
<evidence type="ECO:0000313" key="8">
    <source>
        <dbReference type="EMBL" id="CAB4686771.1"/>
    </source>
</evidence>
<keyword evidence="2" id="KW-0001">2Fe-2S</keyword>
<dbReference type="GO" id="GO:0005506">
    <property type="term" value="F:iron ion binding"/>
    <property type="evidence" value="ECO:0007669"/>
    <property type="project" value="InterPro"/>
</dbReference>
<keyword evidence="4" id="KW-0560">Oxidoreductase</keyword>
<protein>
    <submittedName>
        <fullName evidence="8">Unannotated protein</fullName>
    </submittedName>
</protein>
<proteinExistence type="predicted"/>
<dbReference type="SUPFAM" id="SSF50022">
    <property type="entry name" value="ISP domain"/>
    <property type="match status" value="1"/>
</dbReference>
<evidence type="ECO:0000259" key="7">
    <source>
        <dbReference type="PROSITE" id="PS51296"/>
    </source>
</evidence>
<dbReference type="CDD" id="cd03469">
    <property type="entry name" value="Rieske_RO_Alpha_N"/>
    <property type="match status" value="1"/>
</dbReference>
<feature type="domain" description="Rieske" evidence="7">
    <location>
        <begin position="32"/>
        <end position="138"/>
    </location>
</feature>
<reference evidence="8" key="1">
    <citation type="submission" date="2020-05" db="EMBL/GenBank/DDBJ databases">
        <authorList>
            <person name="Chiriac C."/>
            <person name="Salcher M."/>
            <person name="Ghai R."/>
            <person name="Kavagutti S V."/>
        </authorList>
    </citation>
    <scope>NUCLEOTIDE SEQUENCE</scope>
</reference>
<dbReference type="Gene3D" id="2.102.10.10">
    <property type="entry name" value="Rieske [2Fe-2S] iron-sulphur domain"/>
    <property type="match status" value="1"/>
</dbReference>
<dbReference type="GO" id="GO:0051537">
    <property type="term" value="F:2 iron, 2 sulfur cluster binding"/>
    <property type="evidence" value="ECO:0007669"/>
    <property type="project" value="UniProtKB-KW"/>
</dbReference>
<evidence type="ECO:0000256" key="4">
    <source>
        <dbReference type="ARBA" id="ARBA00023002"/>
    </source>
</evidence>
<dbReference type="Pfam" id="PF00848">
    <property type="entry name" value="Ring_hydroxyl_A"/>
    <property type="match status" value="1"/>
</dbReference>
<evidence type="ECO:0000256" key="3">
    <source>
        <dbReference type="ARBA" id="ARBA00022723"/>
    </source>
</evidence>
<name>A0A6J6NJ66_9ZZZZ</name>
<dbReference type="Gene3D" id="3.90.380.10">
    <property type="entry name" value="Naphthalene 1,2-dioxygenase Alpha Subunit, Chain A, domain 1"/>
    <property type="match status" value="2"/>
</dbReference>